<dbReference type="InterPro" id="IPR049326">
    <property type="entry name" value="Rhodopsin_dom_fungi"/>
</dbReference>
<feature type="domain" description="Rhodopsin" evidence="7">
    <location>
        <begin position="2"/>
        <end position="178"/>
    </location>
</feature>
<feature type="transmembrane region" description="Helical" evidence="6">
    <location>
        <begin position="81"/>
        <end position="104"/>
    </location>
</feature>
<dbReference type="Pfam" id="PF20684">
    <property type="entry name" value="Fung_rhodopsin"/>
    <property type="match status" value="1"/>
</dbReference>
<gene>
    <name evidence="8" type="ORF">B0T14DRAFT_387386</name>
</gene>
<evidence type="ECO:0000256" key="2">
    <source>
        <dbReference type="ARBA" id="ARBA00022692"/>
    </source>
</evidence>
<name>A0AA40C5N8_9PEZI</name>
<accession>A0AA40C5N8</accession>
<feature type="transmembrane region" description="Helical" evidence="6">
    <location>
        <begin position="6"/>
        <end position="23"/>
    </location>
</feature>
<organism evidence="8 9">
    <name type="scientific">Immersiella caudata</name>
    <dbReference type="NCBI Taxonomy" id="314043"/>
    <lineage>
        <taxon>Eukaryota</taxon>
        <taxon>Fungi</taxon>
        <taxon>Dikarya</taxon>
        <taxon>Ascomycota</taxon>
        <taxon>Pezizomycotina</taxon>
        <taxon>Sordariomycetes</taxon>
        <taxon>Sordariomycetidae</taxon>
        <taxon>Sordariales</taxon>
        <taxon>Lasiosphaeriaceae</taxon>
        <taxon>Immersiella</taxon>
    </lineage>
</organism>
<comment type="similarity">
    <text evidence="5">Belongs to the SAT4 family.</text>
</comment>
<feature type="transmembrane region" description="Helical" evidence="6">
    <location>
        <begin position="153"/>
        <end position="177"/>
    </location>
</feature>
<proteinExistence type="inferred from homology"/>
<dbReference type="PANTHER" id="PTHR33048">
    <property type="entry name" value="PTH11-LIKE INTEGRAL MEMBRANE PROTEIN (AFU_ORTHOLOGUE AFUA_5G11245)"/>
    <property type="match status" value="1"/>
</dbReference>
<keyword evidence="3 6" id="KW-1133">Transmembrane helix</keyword>
<evidence type="ECO:0000313" key="8">
    <source>
        <dbReference type="EMBL" id="KAK0626376.1"/>
    </source>
</evidence>
<dbReference type="Proteomes" id="UP001175000">
    <property type="component" value="Unassembled WGS sequence"/>
</dbReference>
<dbReference type="InterPro" id="IPR052337">
    <property type="entry name" value="SAT4-like"/>
</dbReference>
<dbReference type="EMBL" id="JAULSU010000002">
    <property type="protein sequence ID" value="KAK0626376.1"/>
    <property type="molecule type" value="Genomic_DNA"/>
</dbReference>
<comment type="subcellular location">
    <subcellularLocation>
        <location evidence="1">Membrane</location>
        <topology evidence="1">Multi-pass membrane protein</topology>
    </subcellularLocation>
</comment>
<keyword evidence="4 6" id="KW-0472">Membrane</keyword>
<evidence type="ECO:0000256" key="4">
    <source>
        <dbReference type="ARBA" id="ARBA00023136"/>
    </source>
</evidence>
<feature type="non-terminal residue" evidence="8">
    <location>
        <position position="237"/>
    </location>
</feature>
<evidence type="ECO:0000256" key="1">
    <source>
        <dbReference type="ARBA" id="ARBA00004141"/>
    </source>
</evidence>
<feature type="transmembrane region" description="Helical" evidence="6">
    <location>
        <begin position="116"/>
        <end position="141"/>
    </location>
</feature>
<comment type="caution">
    <text evidence="8">The sequence shown here is derived from an EMBL/GenBank/DDBJ whole genome shotgun (WGS) entry which is preliminary data.</text>
</comment>
<reference evidence="8" key="1">
    <citation type="submission" date="2023-06" db="EMBL/GenBank/DDBJ databases">
        <title>Genome-scale phylogeny and comparative genomics of the fungal order Sordariales.</title>
        <authorList>
            <consortium name="Lawrence Berkeley National Laboratory"/>
            <person name="Hensen N."/>
            <person name="Bonometti L."/>
            <person name="Westerberg I."/>
            <person name="Brannstrom I.O."/>
            <person name="Guillou S."/>
            <person name="Cros-Aarteil S."/>
            <person name="Calhoun S."/>
            <person name="Haridas S."/>
            <person name="Kuo A."/>
            <person name="Mondo S."/>
            <person name="Pangilinan J."/>
            <person name="Riley R."/>
            <person name="Labutti K."/>
            <person name="Andreopoulos B."/>
            <person name="Lipzen A."/>
            <person name="Chen C."/>
            <person name="Yanf M."/>
            <person name="Daum C."/>
            <person name="Ng V."/>
            <person name="Clum A."/>
            <person name="Steindorff A."/>
            <person name="Ohm R."/>
            <person name="Martin F."/>
            <person name="Silar P."/>
            <person name="Natvig D."/>
            <person name="Lalanne C."/>
            <person name="Gautier V."/>
            <person name="Ament-Velasquez S.L."/>
            <person name="Kruys A."/>
            <person name="Hutchinson M.I."/>
            <person name="Powell A.J."/>
            <person name="Barry K."/>
            <person name="Miller A.N."/>
            <person name="Grigoriev I.V."/>
            <person name="Debuchy R."/>
            <person name="Gladieux P."/>
            <person name="Thoren M.H."/>
            <person name="Johannesson H."/>
        </authorList>
    </citation>
    <scope>NUCLEOTIDE SEQUENCE</scope>
    <source>
        <strain evidence="8">CBS 606.72</strain>
    </source>
</reference>
<feature type="non-terminal residue" evidence="8">
    <location>
        <position position="1"/>
    </location>
</feature>
<dbReference type="PANTHER" id="PTHR33048:SF47">
    <property type="entry name" value="INTEGRAL MEMBRANE PROTEIN-RELATED"/>
    <property type="match status" value="1"/>
</dbReference>
<evidence type="ECO:0000256" key="5">
    <source>
        <dbReference type="ARBA" id="ARBA00038359"/>
    </source>
</evidence>
<sequence length="237" mass="26255">ETIYLIILTLTKVSILCFYLRIFPNRTFRICSFVTMAWVGISGIIFVFLQLFQCVPVQFIWEGWKKGDFGSYQCLDVNALAFTTATFGIAQDIVILVLPLPLLAKLDVSRRSKLGIMLMFSLGIFVFITSCVRLWTIFSFGDSVNPTWDYTNVLIWTGLEVAVSIIVTSLPAIRVLLSHCFPDTFGSPPPSRRRGAGGGYTSTSSFGNDTYVASWHSAPPALKRLSAISRISSIVVG</sequence>
<keyword evidence="2 6" id="KW-0812">Transmembrane</keyword>
<feature type="transmembrane region" description="Helical" evidence="6">
    <location>
        <begin position="35"/>
        <end position="61"/>
    </location>
</feature>
<dbReference type="GO" id="GO:0016020">
    <property type="term" value="C:membrane"/>
    <property type="evidence" value="ECO:0007669"/>
    <property type="project" value="UniProtKB-SubCell"/>
</dbReference>
<keyword evidence="9" id="KW-1185">Reference proteome</keyword>
<dbReference type="AlphaFoldDB" id="A0AA40C5N8"/>
<evidence type="ECO:0000313" key="9">
    <source>
        <dbReference type="Proteomes" id="UP001175000"/>
    </source>
</evidence>
<evidence type="ECO:0000259" key="7">
    <source>
        <dbReference type="Pfam" id="PF20684"/>
    </source>
</evidence>
<protein>
    <recommendedName>
        <fullName evidence="7">Rhodopsin domain-containing protein</fullName>
    </recommendedName>
</protein>
<evidence type="ECO:0000256" key="6">
    <source>
        <dbReference type="SAM" id="Phobius"/>
    </source>
</evidence>
<evidence type="ECO:0000256" key="3">
    <source>
        <dbReference type="ARBA" id="ARBA00022989"/>
    </source>
</evidence>